<proteinExistence type="predicted"/>
<dbReference type="EMBL" id="MTYJ01000056">
    <property type="protein sequence ID" value="OQV17791.1"/>
    <property type="molecule type" value="Genomic_DNA"/>
</dbReference>
<evidence type="ECO:0000313" key="2">
    <source>
        <dbReference type="Proteomes" id="UP000192578"/>
    </source>
</evidence>
<dbReference type="AlphaFoldDB" id="A0A1W0WRF5"/>
<dbReference type="Proteomes" id="UP000192578">
    <property type="component" value="Unassembled WGS sequence"/>
</dbReference>
<accession>A0A1W0WRF5</accession>
<keyword evidence="2" id="KW-1185">Reference proteome</keyword>
<gene>
    <name evidence="1" type="ORF">BV898_08089</name>
</gene>
<protein>
    <submittedName>
        <fullName evidence="1">Uncharacterized protein</fullName>
    </submittedName>
</protein>
<evidence type="ECO:0000313" key="1">
    <source>
        <dbReference type="EMBL" id="OQV17791.1"/>
    </source>
</evidence>
<name>A0A1W0WRF5_HYPEX</name>
<organism evidence="1 2">
    <name type="scientific">Hypsibius exemplaris</name>
    <name type="common">Freshwater tardigrade</name>
    <dbReference type="NCBI Taxonomy" id="2072580"/>
    <lineage>
        <taxon>Eukaryota</taxon>
        <taxon>Metazoa</taxon>
        <taxon>Ecdysozoa</taxon>
        <taxon>Tardigrada</taxon>
        <taxon>Eutardigrada</taxon>
        <taxon>Parachela</taxon>
        <taxon>Hypsibioidea</taxon>
        <taxon>Hypsibiidae</taxon>
        <taxon>Hypsibius</taxon>
    </lineage>
</organism>
<sequence length="534" mass="61543">MSDSEKIYDEKELKNFRDDKLKEILEEMRDAPEGEYWEEVHFPDVIKHAKKRGRQVALNRLKNETGLSDAAKDILEHNEIYTGTLIRERLKGLDGVDSLLGADGSSLNEVDRYIIKNTYFPVYTMKELGKLGKTQPKEILDEMLHAPKGKGPKNHIRNIFNYQVFYPDVMLYATKRGIKCGKERALDRLKKENGFSVAAKDILRFSEIYTGEQIITELKNRDGVDSLRGEKDSSLDEEDKRIIKEKYFPTLIPLDDKVKPIISDLAKFLKELSSGSLEPKQRSDLLRVVAKVGLRLAYNFPTKVHEHAITRDLFPDDITPEINKETHGYDTIFNVGGTESKTELKNLTVDLTEKYPSINLDLPISKNSEKIRADWLEKIAGHGCLFILICDQKDGKIMRGYRISYWLLVAYLEAMLKTKVSEENAILEKGGSKIKNSVRCSYCNFCGHFHRLLEWEKYSNGVKKEENKEIFNKCVTSTRYNTATNRCHPPKLRTRTKSGDPDACYTKEEFDDLQDLNACYTKEEFDALQESFWN</sequence>
<reference evidence="2" key="1">
    <citation type="submission" date="2017-01" db="EMBL/GenBank/DDBJ databases">
        <title>Comparative genomics of anhydrobiosis in the tardigrade Hypsibius dujardini.</title>
        <authorList>
            <person name="Yoshida Y."/>
            <person name="Koutsovoulos G."/>
            <person name="Laetsch D."/>
            <person name="Stevens L."/>
            <person name="Kumar S."/>
            <person name="Horikawa D."/>
            <person name="Ishino K."/>
            <person name="Komine S."/>
            <person name="Tomita M."/>
            <person name="Blaxter M."/>
            <person name="Arakawa K."/>
        </authorList>
    </citation>
    <scope>NUCLEOTIDE SEQUENCE [LARGE SCALE GENOMIC DNA]</scope>
    <source>
        <strain evidence="2">Z151</strain>
    </source>
</reference>
<comment type="caution">
    <text evidence="1">The sequence shown here is derived from an EMBL/GenBank/DDBJ whole genome shotgun (WGS) entry which is preliminary data.</text>
</comment>